<organism evidence="2 3">
    <name type="scientific">Kroppenstedtia eburnea</name>
    <dbReference type="NCBI Taxonomy" id="714067"/>
    <lineage>
        <taxon>Bacteria</taxon>
        <taxon>Bacillati</taxon>
        <taxon>Bacillota</taxon>
        <taxon>Bacilli</taxon>
        <taxon>Bacillales</taxon>
        <taxon>Thermoactinomycetaceae</taxon>
        <taxon>Kroppenstedtia</taxon>
    </lineage>
</organism>
<dbReference type="Proteomes" id="UP000186795">
    <property type="component" value="Unassembled WGS sequence"/>
</dbReference>
<proteinExistence type="predicted"/>
<sequence>MRKKHPSRIKSFSLWFLLFILLLTFLSPQGKMFAQPVLHKGNQVLESWRFRDYQQWSGKNVIVTYHSGFRNQAKLVAQEMDRVLAGFEKEYGFDPGRPVPVFLFPDRTSLQDHFSWDEDQSATGVYFSGAIYLLNPQVWSEEFPSAELEPTRWALLFHKQGPLYHETAHFYLDRYTGGNYPLWYTEAFAQWVEYRELGYQWVVPANDLSRHPLYEYRELADRFQQLPNQALAYRQSFLWLRWMVEAHGDSSLDRLHHRLSRGIPFDSAWKQVFGSSPGESFEEWRRQTT</sequence>
<protein>
    <recommendedName>
        <fullName evidence="1">Peptidase MA-like domain-containing protein</fullName>
    </recommendedName>
</protein>
<dbReference type="RefSeq" id="WP_076523680.1">
    <property type="nucleotide sequence ID" value="NZ_CP048103.1"/>
</dbReference>
<name>A0A1N7JIH1_9BACL</name>
<evidence type="ECO:0000313" key="2">
    <source>
        <dbReference type="EMBL" id="SIS49127.1"/>
    </source>
</evidence>
<dbReference type="Pfam" id="PF13485">
    <property type="entry name" value="Peptidase_MA_2"/>
    <property type="match status" value="1"/>
</dbReference>
<dbReference type="OrthoDB" id="9787613at2"/>
<dbReference type="InterPro" id="IPR039568">
    <property type="entry name" value="Peptidase_MA-like_dom"/>
</dbReference>
<keyword evidence="3" id="KW-1185">Reference proteome</keyword>
<evidence type="ECO:0000259" key="1">
    <source>
        <dbReference type="Pfam" id="PF13485"/>
    </source>
</evidence>
<dbReference type="EMBL" id="FTOD01000002">
    <property type="protein sequence ID" value="SIS49127.1"/>
    <property type="molecule type" value="Genomic_DNA"/>
</dbReference>
<accession>A0A1N7JIH1</accession>
<dbReference type="AlphaFoldDB" id="A0A1N7JIH1"/>
<gene>
    <name evidence="2" type="ORF">SAMN05421790_102142</name>
</gene>
<feature type="domain" description="Peptidase MA-like" evidence="1">
    <location>
        <begin position="88"/>
        <end position="285"/>
    </location>
</feature>
<reference evidence="3" key="1">
    <citation type="submission" date="2017-01" db="EMBL/GenBank/DDBJ databases">
        <authorList>
            <person name="Varghese N."/>
            <person name="Submissions S."/>
        </authorList>
    </citation>
    <scope>NUCLEOTIDE SEQUENCE [LARGE SCALE GENOMIC DNA]</scope>
    <source>
        <strain evidence="3">DSM 45196</strain>
    </source>
</reference>
<evidence type="ECO:0000313" key="3">
    <source>
        <dbReference type="Proteomes" id="UP000186795"/>
    </source>
</evidence>